<dbReference type="EMBL" id="LXHC01000022">
    <property type="protein sequence ID" value="OAU95708.1"/>
    <property type="molecule type" value="Genomic_DNA"/>
</dbReference>
<evidence type="ECO:0000313" key="2">
    <source>
        <dbReference type="Proteomes" id="UP000078228"/>
    </source>
</evidence>
<dbReference type="PATRIC" id="fig|480.237.peg.1131"/>
<reference evidence="1 2" key="1">
    <citation type="journal article" date="2016" name="Genome Biol. Evol.">
        <title>Comparative Genomic Analyses of the Moraxella catarrhalis Serosensitive and Seroresistant Lineages Demonstrate Their Independent Evolution.</title>
        <authorList>
            <person name="Earl J.P."/>
            <person name="de Vries S.P."/>
            <person name="Ahmed A."/>
            <person name="Powell E."/>
            <person name="Schultz M.P."/>
            <person name="Hermans P.W."/>
            <person name="Hill D.J."/>
            <person name="Zhou Z."/>
            <person name="Constantinidou C.I."/>
            <person name="Hu F.Z."/>
            <person name="Bootsma H.J."/>
            <person name="Ehrlich G.D."/>
        </authorList>
    </citation>
    <scope>NUCLEOTIDE SEQUENCE [LARGE SCALE GENOMIC DNA]</scope>
    <source>
        <strain evidence="1 2">Z7542</strain>
    </source>
</reference>
<accession>A0A198UGY7</accession>
<evidence type="ECO:0000313" key="1">
    <source>
        <dbReference type="EMBL" id="OAU95708.1"/>
    </source>
</evidence>
<name>A0A198UGY7_MORCA</name>
<sequence>MIKSKQSPKLRCCKTWQQNKPSKSLKTAMNFCYYKLFAT</sequence>
<comment type="caution">
    <text evidence="1">The sequence shown here is derived from an EMBL/GenBank/DDBJ whole genome shotgun (WGS) entry which is preliminary data.</text>
</comment>
<keyword evidence="2" id="KW-1185">Reference proteome</keyword>
<protein>
    <submittedName>
        <fullName evidence="1">Uncharacterized protein</fullName>
    </submittedName>
</protein>
<organism evidence="1 2">
    <name type="scientific">Moraxella catarrhalis</name>
    <name type="common">Branhamella catarrhalis</name>
    <dbReference type="NCBI Taxonomy" id="480"/>
    <lineage>
        <taxon>Bacteria</taxon>
        <taxon>Pseudomonadati</taxon>
        <taxon>Pseudomonadota</taxon>
        <taxon>Gammaproteobacteria</taxon>
        <taxon>Moraxellales</taxon>
        <taxon>Moraxellaceae</taxon>
        <taxon>Moraxella</taxon>
    </lineage>
</organism>
<proteinExistence type="predicted"/>
<gene>
    <name evidence="1" type="ORF">AO384_1314</name>
</gene>
<dbReference type="Proteomes" id="UP000078228">
    <property type="component" value="Unassembled WGS sequence"/>
</dbReference>
<dbReference type="AlphaFoldDB" id="A0A198UGY7"/>